<evidence type="ECO:0000259" key="1">
    <source>
        <dbReference type="PROSITE" id="PS50011"/>
    </source>
</evidence>
<dbReference type="Gene3D" id="1.10.510.10">
    <property type="entry name" value="Transferase(Phosphotransferase) domain 1"/>
    <property type="match status" value="1"/>
</dbReference>
<evidence type="ECO:0000313" key="3">
    <source>
        <dbReference type="Proteomes" id="UP000184339"/>
    </source>
</evidence>
<dbReference type="Gene3D" id="3.30.200.20">
    <property type="entry name" value="Phosphorylase Kinase, domain 1"/>
    <property type="match status" value="1"/>
</dbReference>
<evidence type="ECO:0000313" key="2">
    <source>
        <dbReference type="EMBL" id="SHM94830.1"/>
    </source>
</evidence>
<dbReference type="RefSeq" id="WP_072783319.1">
    <property type="nucleotide sequence ID" value="NZ_FRCX01000003.1"/>
</dbReference>
<proteinExistence type="predicted"/>
<accession>A0A1M7MUX9</accession>
<gene>
    <name evidence="2" type="ORF">SAMN05192549_103333</name>
</gene>
<dbReference type="InterPro" id="IPR011009">
    <property type="entry name" value="Kinase-like_dom_sf"/>
</dbReference>
<keyword evidence="3" id="KW-1185">Reference proteome</keyword>
<dbReference type="STRING" id="551987.SAMN05192549_103333"/>
<dbReference type="SMART" id="SM00220">
    <property type="entry name" value="S_TKc"/>
    <property type="match status" value="1"/>
</dbReference>
<feature type="domain" description="Protein kinase" evidence="1">
    <location>
        <begin position="244"/>
        <end position="534"/>
    </location>
</feature>
<dbReference type="GO" id="GO:0005524">
    <property type="term" value="F:ATP binding"/>
    <property type="evidence" value="ECO:0007669"/>
    <property type="project" value="InterPro"/>
</dbReference>
<dbReference type="InterPro" id="IPR007822">
    <property type="entry name" value="LANC-like"/>
</dbReference>
<dbReference type="GO" id="GO:0031179">
    <property type="term" value="P:peptide modification"/>
    <property type="evidence" value="ECO:0007669"/>
    <property type="project" value="InterPro"/>
</dbReference>
<dbReference type="Pfam" id="PF25816">
    <property type="entry name" value="RamC_N"/>
    <property type="match status" value="1"/>
</dbReference>
<keyword evidence="2" id="KW-0808">Transferase</keyword>
<dbReference type="Pfam" id="PF05147">
    <property type="entry name" value="LANC_like"/>
    <property type="match status" value="1"/>
</dbReference>
<dbReference type="GO" id="GO:0005975">
    <property type="term" value="P:carbohydrate metabolic process"/>
    <property type="evidence" value="ECO:0007669"/>
    <property type="project" value="InterPro"/>
</dbReference>
<dbReference type="InterPro" id="IPR053524">
    <property type="entry name" value="Aerial_hyphae_peptide-synth"/>
</dbReference>
<reference evidence="3" key="1">
    <citation type="submission" date="2016-11" db="EMBL/GenBank/DDBJ databases">
        <authorList>
            <person name="Varghese N."/>
            <person name="Submissions S."/>
        </authorList>
    </citation>
    <scope>NUCLEOTIDE SEQUENCE [LARGE SCALE GENOMIC DNA]</scope>
    <source>
        <strain evidence="3">Sac-22</strain>
    </source>
</reference>
<dbReference type="Pfam" id="PF00069">
    <property type="entry name" value="Pkinase"/>
    <property type="match status" value="1"/>
</dbReference>
<dbReference type="InterPro" id="IPR058053">
    <property type="entry name" value="RamC_C"/>
</dbReference>
<dbReference type="PROSITE" id="PS50011">
    <property type="entry name" value="PROTEIN_KINASE_DOM"/>
    <property type="match status" value="1"/>
</dbReference>
<dbReference type="EMBL" id="FRCX01000003">
    <property type="protein sequence ID" value="SHM94830.1"/>
    <property type="molecule type" value="Genomic_DNA"/>
</dbReference>
<dbReference type="SUPFAM" id="SSF56112">
    <property type="entry name" value="Protein kinase-like (PK-like)"/>
    <property type="match status" value="1"/>
</dbReference>
<dbReference type="Gene3D" id="1.50.10.10">
    <property type="match status" value="1"/>
</dbReference>
<dbReference type="AlphaFoldDB" id="A0A1M7MUX9"/>
<dbReference type="InterPro" id="IPR012341">
    <property type="entry name" value="6hp_glycosidase-like_sf"/>
</dbReference>
<dbReference type="SMART" id="SM01260">
    <property type="entry name" value="LANC_like"/>
    <property type="match status" value="1"/>
</dbReference>
<dbReference type="InterPro" id="IPR057929">
    <property type="entry name" value="RamC_N"/>
</dbReference>
<dbReference type="Proteomes" id="UP000184339">
    <property type="component" value="Unassembled WGS sequence"/>
</dbReference>
<dbReference type="InterPro" id="IPR000719">
    <property type="entry name" value="Prot_kinase_dom"/>
</dbReference>
<protein>
    <submittedName>
        <fullName evidence="2">Protein kinase domain-containing protein</fullName>
    </submittedName>
</protein>
<keyword evidence="2" id="KW-0418">Kinase</keyword>
<dbReference type="GO" id="GO:0004672">
    <property type="term" value="F:protein kinase activity"/>
    <property type="evidence" value="ECO:0007669"/>
    <property type="project" value="InterPro"/>
</dbReference>
<dbReference type="CDD" id="cd04791">
    <property type="entry name" value="LanC_SerThrkinase"/>
    <property type="match status" value="1"/>
</dbReference>
<dbReference type="SUPFAM" id="SSF158745">
    <property type="entry name" value="LanC-like"/>
    <property type="match status" value="1"/>
</dbReference>
<dbReference type="OrthoDB" id="1492512at2"/>
<dbReference type="NCBIfam" id="NF038151">
    <property type="entry name" value="lanthi_synth_III"/>
    <property type="match status" value="1"/>
</dbReference>
<organism evidence="2 3">
    <name type="scientific">Duganella sacchari</name>
    <dbReference type="NCBI Taxonomy" id="551987"/>
    <lineage>
        <taxon>Bacteria</taxon>
        <taxon>Pseudomonadati</taxon>
        <taxon>Pseudomonadota</taxon>
        <taxon>Betaproteobacteria</taxon>
        <taxon>Burkholderiales</taxon>
        <taxon>Oxalobacteraceae</taxon>
        <taxon>Telluria group</taxon>
        <taxon>Duganella</taxon>
    </lineage>
</organism>
<name>A0A1M7MUX9_9BURK</name>
<sequence length="901" mass="100899">MVRSAKSLREKRHVDKAFYRGSSELFYEPNYAHYRPADELKSLVETLIQERGLPWRTHRADVWTHIIPVANSAPVKLPKQGWKIHVSAIESNCKDILAKVATLAFEHDVQFKFANDINTLKLMTSKRWSRGGSGKFITLYPATEEIFLEFIERAYALLKNDLGSYILSDRRYKDCRCLYYRYGGFTLVSRLHFMGNQIPVLTAPDGQQVEDKRSPYFETPPWAADPFPSDEPDEDEMTLNGGRFIVKSALGFSNTGGVYLATDTTTGKDVVIKEARPFVELGANGADATTRLAKEENNLRILSGLGITPEVYTSFWDWENYYLVEEYFDAFDVRELTVMKSPLILAHPTADDSAAFYDSYKRIFTGVLKAIDQIHARGMVIGDLSPMNVLIDKATMEVRIIDLEGAYRPQVEAPETLFTPGFRSEHKGRAKESNFQDDLYAIGTMMLYAIFPIAAMAFLRGDLFTKILPVVLADIGWSQTPVQRVVEQLVGNAISCSEAVALLNGPAAIEKPMSRQPDAALQLDQACSEMARFITNNYRLEQPYALFPVDPFGTNFNPMSLGFGSSGILYALSRSGYTVPEPALQRYRQELAELDPAKMAPGWLVGTAGIAWTLLATGDVETGKRFLQCANHSELLRSHHSLYYGMAGVGMANLAAYRMLDDQHYLNAAVELAEALEASAQKNDRGLYWKDEVEVRIGLGYGQSGVALFFLRLAQMTQMQKWRELGRQALEFDLSYAHEHEAGVSCFPCAPEETTTFDSYIEQGSAGIAKVAIRYGLWSKIENVLADACRKYAIFAGLSYGVVGFVDVLLDAYLYSQDKKYLEMAQRPLQGLSDLFLIKHQDGYATPGDGLFRISCDYATGVAGVMRTLHRLNQHLPDEFFLDELDNLPGRKASVDRTDAI</sequence>